<proteinExistence type="inferred from homology"/>
<keyword evidence="4" id="KW-0964">Secreted</keyword>
<evidence type="ECO:0000256" key="1">
    <source>
        <dbReference type="ARBA" id="ARBA00004613"/>
    </source>
</evidence>
<comment type="caution">
    <text evidence="11">The sequence shown here is derived from an EMBL/GenBank/DDBJ whole genome shotgun (WGS) entry which is preliminary data.</text>
</comment>
<dbReference type="Proteomes" id="UP000230750">
    <property type="component" value="Unassembled WGS sequence"/>
</dbReference>
<feature type="region of interest" description="Disordered" evidence="8">
    <location>
        <begin position="175"/>
        <end position="245"/>
    </location>
</feature>
<evidence type="ECO:0000313" key="11">
    <source>
        <dbReference type="EMBL" id="PIK40341.1"/>
    </source>
</evidence>
<evidence type="ECO:0000256" key="5">
    <source>
        <dbReference type="ARBA" id="ARBA00022687"/>
    </source>
</evidence>
<dbReference type="GO" id="GO:0090090">
    <property type="term" value="P:negative regulation of canonical Wnt signaling pathway"/>
    <property type="evidence" value="ECO:0007669"/>
    <property type="project" value="TreeGrafter"/>
</dbReference>
<evidence type="ECO:0000259" key="9">
    <source>
        <dbReference type="Pfam" id="PF04706"/>
    </source>
</evidence>
<dbReference type="Gene3D" id="2.10.80.10">
    <property type="entry name" value="Lipase, subunit A"/>
    <property type="match status" value="1"/>
</dbReference>
<name>A0A2G8JX30_STIJA</name>
<dbReference type="CDD" id="cd23012">
    <property type="entry name" value="Dkk_Cys2"/>
    <property type="match status" value="1"/>
</dbReference>
<dbReference type="EMBL" id="MRZV01001133">
    <property type="protein sequence ID" value="PIK40341.1"/>
    <property type="molecule type" value="Genomic_DNA"/>
</dbReference>
<dbReference type="STRING" id="307972.A0A2G8JX30"/>
<reference evidence="11 12" key="1">
    <citation type="journal article" date="2017" name="PLoS Biol.">
        <title>The sea cucumber genome provides insights into morphological evolution and visceral regeneration.</title>
        <authorList>
            <person name="Zhang X."/>
            <person name="Sun L."/>
            <person name="Yuan J."/>
            <person name="Sun Y."/>
            <person name="Gao Y."/>
            <person name="Zhang L."/>
            <person name="Li S."/>
            <person name="Dai H."/>
            <person name="Hamel J.F."/>
            <person name="Liu C."/>
            <person name="Yu Y."/>
            <person name="Liu S."/>
            <person name="Lin W."/>
            <person name="Guo K."/>
            <person name="Jin S."/>
            <person name="Xu P."/>
            <person name="Storey K.B."/>
            <person name="Huan P."/>
            <person name="Zhang T."/>
            <person name="Zhou Y."/>
            <person name="Zhang J."/>
            <person name="Lin C."/>
            <person name="Li X."/>
            <person name="Xing L."/>
            <person name="Huo D."/>
            <person name="Sun M."/>
            <person name="Wang L."/>
            <person name="Mercier A."/>
            <person name="Li F."/>
            <person name="Yang H."/>
            <person name="Xiang J."/>
        </authorList>
    </citation>
    <scope>NUCLEOTIDE SEQUENCE [LARGE SCALE GENOMIC DNA]</scope>
    <source>
        <strain evidence="11">Shaxun</strain>
        <tissue evidence="11">Muscle</tissue>
    </source>
</reference>
<dbReference type="GO" id="GO:0005615">
    <property type="term" value="C:extracellular space"/>
    <property type="evidence" value="ECO:0007669"/>
    <property type="project" value="TreeGrafter"/>
</dbReference>
<dbReference type="Pfam" id="PF04706">
    <property type="entry name" value="Dickkopf_N"/>
    <property type="match status" value="1"/>
</dbReference>
<evidence type="ECO:0000256" key="7">
    <source>
        <dbReference type="ARBA" id="ARBA00023157"/>
    </source>
</evidence>
<feature type="domain" description="Dickkopf-related protein 1/2/4 C-terminal subdomain 1" evidence="10">
    <location>
        <begin position="88"/>
        <end position="116"/>
    </location>
</feature>
<evidence type="ECO:0000256" key="2">
    <source>
        <dbReference type="ARBA" id="ARBA00010842"/>
    </source>
</evidence>
<evidence type="ECO:0000256" key="8">
    <source>
        <dbReference type="SAM" id="MobiDB-lite"/>
    </source>
</evidence>
<dbReference type="OrthoDB" id="4321958at2759"/>
<comment type="similarity">
    <text evidence="2">Belongs to the dickkopf family.</text>
</comment>
<evidence type="ECO:0000256" key="6">
    <source>
        <dbReference type="ARBA" id="ARBA00022729"/>
    </source>
</evidence>
<dbReference type="Pfam" id="PF21481">
    <property type="entry name" value="DIKK1-2-4_C-subdom1"/>
    <property type="match status" value="1"/>
</dbReference>
<dbReference type="GO" id="GO:0016055">
    <property type="term" value="P:Wnt signaling pathway"/>
    <property type="evidence" value="ECO:0007669"/>
    <property type="project" value="UniProtKB-KW"/>
</dbReference>
<dbReference type="AlphaFoldDB" id="A0A2G8JX30"/>
<feature type="domain" description="Dickkopf N-terminal cysteine-rich" evidence="9">
    <location>
        <begin position="4"/>
        <end position="52"/>
    </location>
</feature>
<comment type="subcellular location">
    <subcellularLocation>
        <location evidence="1">Secreted</location>
    </subcellularLocation>
</comment>
<dbReference type="GO" id="GO:0048019">
    <property type="term" value="F:receptor antagonist activity"/>
    <property type="evidence" value="ECO:0007669"/>
    <property type="project" value="TreeGrafter"/>
</dbReference>
<evidence type="ECO:0000259" key="10">
    <source>
        <dbReference type="Pfam" id="PF21481"/>
    </source>
</evidence>
<keyword evidence="5" id="KW-0879">Wnt signaling pathway</keyword>
<dbReference type="PANTHER" id="PTHR12113">
    <property type="entry name" value="DICKKOPF3-LIKE 3"/>
    <property type="match status" value="1"/>
</dbReference>
<gene>
    <name evidence="11" type="ORF">BSL78_22809</name>
</gene>
<dbReference type="InterPro" id="IPR006796">
    <property type="entry name" value="Dickkopf_N"/>
</dbReference>
<evidence type="ECO:0000313" key="12">
    <source>
        <dbReference type="Proteomes" id="UP000230750"/>
    </source>
</evidence>
<keyword evidence="3" id="KW-0217">Developmental protein</keyword>
<keyword evidence="12" id="KW-1185">Reference proteome</keyword>
<keyword evidence="6" id="KW-0732">Signal</keyword>
<evidence type="ECO:0000256" key="3">
    <source>
        <dbReference type="ARBA" id="ARBA00022473"/>
    </source>
</evidence>
<keyword evidence="7" id="KW-1015">Disulfide bond</keyword>
<organism evidence="11 12">
    <name type="scientific">Stichopus japonicus</name>
    <name type="common">Sea cucumber</name>
    <dbReference type="NCBI Taxonomy" id="307972"/>
    <lineage>
        <taxon>Eukaryota</taxon>
        <taxon>Metazoa</taxon>
        <taxon>Echinodermata</taxon>
        <taxon>Eleutherozoa</taxon>
        <taxon>Echinozoa</taxon>
        <taxon>Holothuroidea</taxon>
        <taxon>Aspidochirotacea</taxon>
        <taxon>Aspidochirotida</taxon>
        <taxon>Stichopodidae</taxon>
        <taxon>Apostichopus</taxon>
    </lineage>
</organism>
<dbReference type="InterPro" id="IPR048500">
    <property type="entry name" value="DIKK1/2/4_C-subdom1"/>
</dbReference>
<accession>A0A2G8JX30</accession>
<sequence>MVLCYDDDECGRKHFCHGGEGHRSCVPCRKSRKRCHRHDMCCPGYTCQDGRCRLRESRADNNRDDEMSYSEAEDSFWNVEVPRKKHHGEDCENSDDCMEGLCCARHLWSRVCMPMLDEGDLCVKKKDRVSDLFQRCDCKSGLSCKRVPDINTRLHACFPVKSNQASEVVVVDNAQMSSRRESVDNDNDVPLSSGQSKSKRSHPSAEPNEMNEQRAVFSIDQNPHRTVLKRSDSFKDKVSQTMTVS</sequence>
<evidence type="ECO:0000256" key="4">
    <source>
        <dbReference type="ARBA" id="ARBA00022525"/>
    </source>
</evidence>
<protein>
    <submittedName>
        <fullName evidence="11">Dickkopf-1</fullName>
    </submittedName>
</protein>
<dbReference type="GO" id="GO:0039706">
    <property type="term" value="F:co-receptor binding"/>
    <property type="evidence" value="ECO:0007669"/>
    <property type="project" value="TreeGrafter"/>
</dbReference>
<feature type="compositionally biased region" description="Basic and acidic residues" evidence="8">
    <location>
        <begin position="229"/>
        <end position="238"/>
    </location>
</feature>
<dbReference type="InterPro" id="IPR039863">
    <property type="entry name" value="DKK1-4"/>
</dbReference>
<dbReference type="PANTHER" id="PTHR12113:SF6">
    <property type="entry name" value="DICKKOPF N-TERMINAL CYSTEINE-RICH DOMAIN-CONTAINING PROTEIN"/>
    <property type="match status" value="1"/>
</dbReference>